<dbReference type="STRING" id="147828.A0A4S2LH97"/>
<evidence type="ECO:0000313" key="10">
    <source>
        <dbReference type="Proteomes" id="UP000308267"/>
    </source>
</evidence>
<evidence type="ECO:0000256" key="4">
    <source>
        <dbReference type="ARBA" id="ARBA00022701"/>
    </source>
</evidence>
<dbReference type="CDD" id="cd22959">
    <property type="entry name" value="DD_C11orf49"/>
    <property type="match status" value="1"/>
</dbReference>
<accession>A0A4S2LH97</accession>
<dbReference type="InterPro" id="IPR038968">
    <property type="entry name" value="CSTPP1"/>
</dbReference>
<evidence type="ECO:0000256" key="2">
    <source>
        <dbReference type="ARBA" id="ARBA00022490"/>
    </source>
</evidence>
<keyword evidence="3" id="KW-0597">Phosphoprotein</keyword>
<keyword evidence="2" id="KW-0963">Cytoplasm</keyword>
<evidence type="ECO:0000256" key="1">
    <source>
        <dbReference type="ARBA" id="ARBA00004607"/>
    </source>
</evidence>
<keyword evidence="10" id="KW-1185">Reference proteome</keyword>
<comment type="similarity">
    <text evidence="6">Belongs to the CSTPP1 family.</text>
</comment>
<comment type="function">
    <text evidence="8">Regulator of the tubulin polyglutamylase complex (TPGC) that controls cytoskeletal organization, nuclear shape, and cilium disassembly by balancing microtubule and actin assembly. Regulates the assembly and stability of the TPGC and thereby modulates polyglutamylation of the microtubule, which antagonizes MAP4 binding.</text>
</comment>
<evidence type="ECO:0000256" key="6">
    <source>
        <dbReference type="ARBA" id="ARBA00033750"/>
    </source>
</evidence>
<evidence type="ECO:0000256" key="3">
    <source>
        <dbReference type="ARBA" id="ARBA00022553"/>
    </source>
</evidence>
<gene>
    <name evidence="9" type="ORF">CRM22_008845</name>
</gene>
<organism evidence="9 10">
    <name type="scientific">Opisthorchis felineus</name>
    <dbReference type="NCBI Taxonomy" id="147828"/>
    <lineage>
        <taxon>Eukaryota</taxon>
        <taxon>Metazoa</taxon>
        <taxon>Spiralia</taxon>
        <taxon>Lophotrochozoa</taxon>
        <taxon>Platyhelminthes</taxon>
        <taxon>Trematoda</taxon>
        <taxon>Digenea</taxon>
        <taxon>Opisthorchiida</taxon>
        <taxon>Opisthorchiata</taxon>
        <taxon>Opisthorchiidae</taxon>
        <taxon>Opisthorchis</taxon>
    </lineage>
</organism>
<comment type="subcellular location">
    <subcellularLocation>
        <location evidence="1">Cytoplasm</location>
        <location evidence="1">Cytoskeleton</location>
        <location evidence="1">Microtubule organizing center</location>
        <location evidence="1">Centrosome</location>
        <location evidence="1">Centriolar satellite</location>
    </subcellularLocation>
</comment>
<dbReference type="PANTHER" id="PTHR34252">
    <property type="entry name" value="UPF0705 PROTEIN C11ORF49"/>
    <property type="match status" value="1"/>
</dbReference>
<evidence type="ECO:0000256" key="8">
    <source>
        <dbReference type="ARBA" id="ARBA00045673"/>
    </source>
</evidence>
<evidence type="ECO:0000256" key="7">
    <source>
        <dbReference type="ARBA" id="ARBA00033769"/>
    </source>
</evidence>
<evidence type="ECO:0000313" key="9">
    <source>
        <dbReference type="EMBL" id="TGZ59848.1"/>
    </source>
</evidence>
<dbReference type="PANTHER" id="PTHR34252:SF1">
    <property type="entry name" value="CENTRIOLAR SATELLITE-ASSOCIATED TUBULIN POLYGLUTAMYLASE COMPLEX REGULATOR 1"/>
    <property type="match status" value="1"/>
</dbReference>
<dbReference type="EMBL" id="SJOL01008668">
    <property type="protein sequence ID" value="TGZ59848.1"/>
    <property type="molecule type" value="Genomic_DNA"/>
</dbReference>
<dbReference type="GO" id="GO:0005874">
    <property type="term" value="C:microtubule"/>
    <property type="evidence" value="ECO:0007669"/>
    <property type="project" value="UniProtKB-KW"/>
</dbReference>
<keyword evidence="4" id="KW-0493">Microtubule</keyword>
<proteinExistence type="inferred from homology"/>
<dbReference type="AlphaFoldDB" id="A0A4S2LH97"/>
<evidence type="ECO:0000256" key="5">
    <source>
        <dbReference type="ARBA" id="ARBA00023212"/>
    </source>
</evidence>
<name>A0A4S2LH97_OPIFE</name>
<keyword evidence="5" id="KW-0206">Cytoskeleton</keyword>
<protein>
    <recommendedName>
        <fullName evidence="7">Centriolar satellite-associated tubulin polyglutamylase complex regulator 1</fullName>
    </recommendedName>
</protein>
<sequence length="279" mass="32386">MEQLPEGLQYSGTCHSILDRHIAYHDIKPYLQDALNQLLLAHDMNFHVDTRTFLANYFRLVKKGTHTVFREYDYVVLTNHNRISFLSSIRKFYQPLRHQDVTADEFFSLLRLLCPDFPRFLVIRAFKTIRTRETETQHCAFHHLLTALAFHVYFEKFVSSLFSKLSNVMTRVEDLSTPPTAYCSNQCCSAGTQTMFTEPLSPSLDNPSDGMFETEKFKQAISDLCADQGCAFPSQCLVRSCALRLFKEPNVNVYRFFKTLIGERTLWTEIGLDRICMDD</sequence>
<dbReference type="OrthoDB" id="197906at2759"/>
<dbReference type="GO" id="GO:0034451">
    <property type="term" value="C:centriolar satellite"/>
    <property type="evidence" value="ECO:0007669"/>
    <property type="project" value="UniProtKB-SubCell"/>
</dbReference>
<reference evidence="9 10" key="1">
    <citation type="journal article" date="2019" name="BMC Genomics">
        <title>New insights from Opisthorchis felineus genome: update on genomics of the epidemiologically important liver flukes.</title>
        <authorList>
            <person name="Ershov N.I."/>
            <person name="Mordvinov V.A."/>
            <person name="Prokhortchouk E.B."/>
            <person name="Pakharukova M.Y."/>
            <person name="Gunbin K.V."/>
            <person name="Ustyantsev K."/>
            <person name="Genaev M.A."/>
            <person name="Blinov A.G."/>
            <person name="Mazur A."/>
            <person name="Boulygina E."/>
            <person name="Tsygankova S."/>
            <person name="Khrameeva E."/>
            <person name="Chekanov N."/>
            <person name="Fan G."/>
            <person name="Xiao A."/>
            <person name="Zhang H."/>
            <person name="Xu X."/>
            <person name="Yang H."/>
            <person name="Solovyev V."/>
            <person name="Lee S.M."/>
            <person name="Liu X."/>
            <person name="Afonnikov D.A."/>
            <person name="Skryabin K.G."/>
        </authorList>
    </citation>
    <scope>NUCLEOTIDE SEQUENCE [LARGE SCALE GENOMIC DNA]</scope>
    <source>
        <strain evidence="9">AK-0245</strain>
        <tissue evidence="9">Whole organism</tissue>
    </source>
</reference>
<dbReference type="Proteomes" id="UP000308267">
    <property type="component" value="Unassembled WGS sequence"/>
</dbReference>
<comment type="caution">
    <text evidence="9">The sequence shown here is derived from an EMBL/GenBank/DDBJ whole genome shotgun (WGS) entry which is preliminary data.</text>
</comment>